<accession>E1SRS7</accession>
<dbReference type="GO" id="GO:0016747">
    <property type="term" value="F:acyltransferase activity, transferring groups other than amino-acyl groups"/>
    <property type="evidence" value="ECO:0007669"/>
    <property type="project" value="InterPro"/>
</dbReference>
<dbReference type="PANTHER" id="PTHR43792:SF1">
    <property type="entry name" value="N-ACETYLTRANSFERASE DOMAIN-CONTAINING PROTEIN"/>
    <property type="match status" value="1"/>
</dbReference>
<keyword evidence="2" id="KW-0808">Transferase</keyword>
<name>E1SRS7_FERBD</name>
<dbReference type="STRING" id="550540.Fbal_0685"/>
<keyword evidence="3" id="KW-1185">Reference proteome</keyword>
<dbReference type="eggNOG" id="COG1670">
    <property type="taxonomic scope" value="Bacteria"/>
</dbReference>
<dbReference type="InterPro" id="IPR016181">
    <property type="entry name" value="Acyl_CoA_acyltransferase"/>
</dbReference>
<feature type="domain" description="N-acetyltransferase" evidence="1">
    <location>
        <begin position="20"/>
        <end position="178"/>
    </location>
</feature>
<dbReference type="Gene3D" id="3.40.630.30">
    <property type="match status" value="1"/>
</dbReference>
<evidence type="ECO:0000313" key="2">
    <source>
        <dbReference type="EMBL" id="ADN74896.1"/>
    </source>
</evidence>
<gene>
    <name evidence="2" type="ordered locus">Fbal_0685</name>
</gene>
<dbReference type="EMBL" id="CP002209">
    <property type="protein sequence ID" value="ADN74896.1"/>
    <property type="molecule type" value="Genomic_DNA"/>
</dbReference>
<dbReference type="Proteomes" id="UP000006683">
    <property type="component" value="Chromosome"/>
</dbReference>
<organism evidence="2 3">
    <name type="scientific">Ferrimonas balearica (strain DSM 9799 / CCM 4581 / KCTC 23876 / PAT)</name>
    <dbReference type="NCBI Taxonomy" id="550540"/>
    <lineage>
        <taxon>Bacteria</taxon>
        <taxon>Pseudomonadati</taxon>
        <taxon>Pseudomonadota</taxon>
        <taxon>Gammaproteobacteria</taxon>
        <taxon>Alteromonadales</taxon>
        <taxon>Ferrimonadaceae</taxon>
        <taxon>Ferrimonas</taxon>
    </lineage>
</organism>
<dbReference type="InterPro" id="IPR000182">
    <property type="entry name" value="GNAT_dom"/>
</dbReference>
<dbReference type="InterPro" id="IPR051531">
    <property type="entry name" value="N-acetyltransferase"/>
</dbReference>
<reference evidence="2 3" key="1">
    <citation type="journal article" date="2010" name="Stand. Genomic Sci.">
        <title>Complete genome sequence of Ferrimonas balearica type strain (PAT).</title>
        <authorList>
            <person name="Nolan M."/>
            <person name="Sikorski J."/>
            <person name="Davenport K."/>
            <person name="Lucas S."/>
            <person name="Glavina Del Rio T."/>
            <person name="Tice H."/>
            <person name="Cheng J."/>
            <person name="Goodwin L."/>
            <person name="Pitluck S."/>
            <person name="Liolios K."/>
            <person name="Ivanova N."/>
            <person name="Mavromatis K."/>
            <person name="Ovchinnikova G."/>
            <person name="Pati A."/>
            <person name="Chen A."/>
            <person name="Palaniappan K."/>
            <person name="Land M."/>
            <person name="Hauser L."/>
            <person name="Chang Y."/>
            <person name="Jeffries C."/>
            <person name="Tapia R."/>
            <person name="Brettin T."/>
            <person name="Detter J."/>
            <person name="Han C."/>
            <person name="Yasawong M."/>
            <person name="Rohde M."/>
            <person name="Tindall B."/>
            <person name="Goker M."/>
            <person name="Woyke T."/>
            <person name="Bristow J."/>
            <person name="Eisen J."/>
            <person name="Markowitz V."/>
            <person name="Hugenholtz P."/>
            <person name="Kyrpides N."/>
            <person name="Klenk H."/>
            <person name="Lapidus A."/>
        </authorList>
    </citation>
    <scope>NUCLEOTIDE SEQUENCE [LARGE SCALE GENOMIC DNA]</scope>
    <source>
        <strain evidence="3">DSM 9799 / CCM 4581 / KCTC 23876 / PAT</strain>
    </source>
</reference>
<dbReference type="HOGENOM" id="CLU_013985_3_1_6"/>
<dbReference type="GeneID" id="67180925"/>
<dbReference type="PANTHER" id="PTHR43792">
    <property type="entry name" value="GNAT FAMILY, PUTATIVE (AFU_ORTHOLOGUE AFUA_3G00765)-RELATED-RELATED"/>
    <property type="match status" value="1"/>
</dbReference>
<dbReference type="KEGG" id="fbl:Fbal_0685"/>
<evidence type="ECO:0000313" key="3">
    <source>
        <dbReference type="Proteomes" id="UP000006683"/>
    </source>
</evidence>
<protein>
    <submittedName>
        <fullName evidence="2">GCN5-related N-acetyltransferase</fullName>
    </submittedName>
</protein>
<dbReference type="PROSITE" id="PS51186">
    <property type="entry name" value="GNAT"/>
    <property type="match status" value="1"/>
</dbReference>
<sequence length="178" mass="20283">MKPYTLLRPLMTILIDTPRLQMRHFTPDDADAVLAFSGPEVTRYTGDDGAIQNLDDARRVIREIWQAEYQRHGYARYALVHKASQRVIGFCGLKYEPHLAGADLGYRMLPEYWGQGLGREAAEAALRYGQQVLGLDPIYAEVVEQNRASRRIIEGLGMVWLCQFEDAGETVHRYRTPA</sequence>
<evidence type="ECO:0000259" key="1">
    <source>
        <dbReference type="PROSITE" id="PS51186"/>
    </source>
</evidence>
<proteinExistence type="predicted"/>
<dbReference type="Pfam" id="PF13302">
    <property type="entry name" value="Acetyltransf_3"/>
    <property type="match status" value="1"/>
</dbReference>
<dbReference type="SUPFAM" id="SSF55729">
    <property type="entry name" value="Acyl-CoA N-acyltransferases (Nat)"/>
    <property type="match status" value="1"/>
</dbReference>
<dbReference type="AlphaFoldDB" id="E1SRS7"/>
<dbReference type="OrthoDB" id="9801656at2"/>
<dbReference type="RefSeq" id="WP_013344202.1">
    <property type="nucleotide sequence ID" value="NC_014541.1"/>
</dbReference>